<reference evidence="2" key="1">
    <citation type="submission" date="2021-08" db="EMBL/GenBank/DDBJ databases">
        <authorList>
            <person name="Zhang H."/>
            <person name="Xu M."/>
            <person name="Yu Z."/>
            <person name="Yang L."/>
            <person name="Cai Y."/>
        </authorList>
    </citation>
    <scope>NUCLEOTIDE SEQUENCE</scope>
    <source>
        <strain evidence="2">CHL1</strain>
    </source>
</reference>
<dbReference type="RefSeq" id="WP_261402086.1">
    <property type="nucleotide sequence ID" value="NZ_CP081869.1"/>
</dbReference>
<protein>
    <submittedName>
        <fullName evidence="2">Uncharacterized protein</fullName>
    </submittedName>
</protein>
<name>A0A9E6UMC6_9HYPH</name>
<accession>A0A9E6UMC6</accession>
<dbReference type="Proteomes" id="UP000825701">
    <property type="component" value="Chromosome"/>
</dbReference>
<keyword evidence="3" id="KW-1185">Reference proteome</keyword>
<evidence type="ECO:0000256" key="1">
    <source>
        <dbReference type="SAM" id="SignalP"/>
    </source>
</evidence>
<organism evidence="2 3">
    <name type="scientific">Chenggangzhangella methanolivorans</name>
    <dbReference type="NCBI Taxonomy" id="1437009"/>
    <lineage>
        <taxon>Bacteria</taxon>
        <taxon>Pseudomonadati</taxon>
        <taxon>Pseudomonadota</taxon>
        <taxon>Alphaproteobacteria</taxon>
        <taxon>Hyphomicrobiales</taxon>
        <taxon>Methylopilaceae</taxon>
        <taxon>Chenggangzhangella</taxon>
    </lineage>
</organism>
<dbReference type="AlphaFoldDB" id="A0A9E6UMC6"/>
<keyword evidence="1" id="KW-0732">Signal</keyword>
<gene>
    <name evidence="2" type="ORF">K6K41_19665</name>
</gene>
<proteinExistence type="predicted"/>
<sequence length="94" mass="10040">MSIKTASRAPRRVLRTLAATALLAAGAGAATGQTVIQNVEPRPDPWIVNGCAIGLPPEKWSSLMYGFWPCGGLNDAEEGTHLKRSSRSCGRSRF</sequence>
<dbReference type="KEGG" id="cmet:K6K41_19665"/>
<evidence type="ECO:0000313" key="3">
    <source>
        <dbReference type="Proteomes" id="UP000825701"/>
    </source>
</evidence>
<evidence type="ECO:0000313" key="2">
    <source>
        <dbReference type="EMBL" id="QZN99058.1"/>
    </source>
</evidence>
<feature type="signal peptide" evidence="1">
    <location>
        <begin position="1"/>
        <end position="29"/>
    </location>
</feature>
<dbReference type="EMBL" id="CP081869">
    <property type="protein sequence ID" value="QZN99058.1"/>
    <property type="molecule type" value="Genomic_DNA"/>
</dbReference>
<feature type="chain" id="PRO_5039022173" evidence="1">
    <location>
        <begin position="30"/>
        <end position="94"/>
    </location>
</feature>